<feature type="transmembrane region" description="Helical" evidence="10">
    <location>
        <begin position="563"/>
        <end position="584"/>
    </location>
</feature>
<dbReference type="OrthoDB" id="3845at2759"/>
<evidence type="ECO:0000256" key="1">
    <source>
        <dbReference type="ARBA" id="ARBA00001964"/>
    </source>
</evidence>
<sequence>MNACVARSLHRVFCSRLLKKHYGKVSSLRLGFSRNFRTASVLHHLEEDRPVFPGSRSNYIHSLEFLRPDMYDGIPVYRVMNKNGEIIQKDQDPQLDDETVLKMYHNMTLLNTMDRVLYDSQRQGRISFYMTNYGEEGTHIGSAAALDFGDLVFAQYREAGVLMWRGFNLDDFMNQCYGNNLDYGKGRQMPVHYGSKKLNFVTISSTLATQMPQAAGAAYAYKRAQNGNCVICYFGEGAASEGDAHAAFNFAATLECPVIFFCRNNGYAISTPTKDQYRGDGIAARGPGYGMSTIRVDGNDVFAVYNATKAARNICLNEMRPVLIEAMTYRIGHHSTSDDSSAYRSVDEVNYWDKEDHPITRLRYNIVARGLWDDNKEKAWKQLTRKQVMKAFSTAENRKKCNPETMFDDVYDKIPDHIQKQKEQMINHKTFFCLLLFLLSLLSSPFLFLFSPPPFYFYSPPFLFLFSPFSFYSLPPFFFYSLPPPFFYSLLPLFFSILSSPFFFLFFSFLSSPFFFYPSLSLLPLSFSFFPFFLSFPLLSLFPSLSSFFLSSRLFPPSFSLPVSFLLLSLFPSLSSFFLSSRLFPPSFSLPSFFLFSPLFFPPPLLYFSLSSFF</sequence>
<comment type="similarity">
    <text evidence="3 9">Belongs to the BCKDHA family.</text>
</comment>
<dbReference type="EC" id="1.2.4.4" evidence="9"/>
<dbReference type="FunFam" id="3.40.50.970:FF:000015">
    <property type="entry name" value="2-oxoisovalerate dehydrogenase subunit alpha"/>
    <property type="match status" value="1"/>
</dbReference>
<comment type="catalytic activity">
    <reaction evidence="9">
        <text>N(6)-[(R)-lipoyl]-L-lysyl-[protein] + 3-methyl-2-oxobutanoate + H(+) = N(6)-[(R)-S(8)-2-methylpropanoyldihydrolipoyl]-L-lysyl-[protein] + CO2</text>
        <dbReference type="Rhea" id="RHEA:13457"/>
        <dbReference type="Rhea" id="RHEA-COMP:10474"/>
        <dbReference type="Rhea" id="RHEA-COMP:10497"/>
        <dbReference type="ChEBI" id="CHEBI:11851"/>
        <dbReference type="ChEBI" id="CHEBI:15378"/>
        <dbReference type="ChEBI" id="CHEBI:16526"/>
        <dbReference type="ChEBI" id="CHEBI:83099"/>
        <dbReference type="ChEBI" id="CHEBI:83142"/>
        <dbReference type="EC" id="1.2.4.4"/>
    </reaction>
</comment>
<feature type="transmembrane region" description="Helical" evidence="10">
    <location>
        <begin position="529"/>
        <end position="551"/>
    </location>
</feature>
<dbReference type="InterPro" id="IPR050771">
    <property type="entry name" value="Alpha-ketoacid_DH_E1_comp"/>
</dbReference>
<dbReference type="GO" id="GO:0005759">
    <property type="term" value="C:mitochondrial matrix"/>
    <property type="evidence" value="ECO:0007669"/>
    <property type="project" value="UniProtKB-SubCell"/>
</dbReference>
<dbReference type="Pfam" id="PF00676">
    <property type="entry name" value="E1_dh"/>
    <property type="match status" value="1"/>
</dbReference>
<dbReference type="PANTHER" id="PTHR43380">
    <property type="entry name" value="2-OXOISOVALERATE DEHYDROGENASE SUBUNIT ALPHA, MITOCHONDRIAL"/>
    <property type="match status" value="1"/>
</dbReference>
<comment type="cofactor">
    <cofactor evidence="1 9">
        <name>thiamine diphosphate</name>
        <dbReference type="ChEBI" id="CHEBI:58937"/>
    </cofactor>
</comment>
<evidence type="ECO:0000256" key="6">
    <source>
        <dbReference type="ARBA" id="ARBA00022958"/>
    </source>
</evidence>
<comment type="caution">
    <text evidence="12">The sequence shown here is derived from an EMBL/GenBank/DDBJ whole genome shotgun (WGS) entry which is preliminary data.</text>
</comment>
<accession>A0A812BE16</accession>
<comment type="function">
    <text evidence="9">The branched-chain alpha-keto dehydrogenase complex catalyzes the overall conversion of alpha-keto acids to acyl-CoA and CO(2). It contains multiple copies of three enzymatic components: branched-chain alpha-keto acid decarboxylase (E1), lipoamide acyltransferase (E2) and lipoamide dehydrogenase (E3).</text>
</comment>
<keyword evidence="8" id="KW-0496">Mitochondrion</keyword>
<dbReference type="GO" id="GO:0003863">
    <property type="term" value="F:branched-chain 2-oxo acid dehydrogenase activity"/>
    <property type="evidence" value="ECO:0007669"/>
    <property type="project" value="UniProtKB-EC"/>
</dbReference>
<dbReference type="Gene3D" id="3.40.50.970">
    <property type="match status" value="1"/>
</dbReference>
<dbReference type="SUPFAM" id="SSF52518">
    <property type="entry name" value="Thiamin diphosphate-binding fold (THDP-binding)"/>
    <property type="match status" value="1"/>
</dbReference>
<keyword evidence="7 9" id="KW-0560">Oxidoreductase</keyword>
<dbReference type="InterPro" id="IPR001017">
    <property type="entry name" value="DH_E1"/>
</dbReference>
<reference evidence="12" key="1">
    <citation type="submission" date="2021-01" db="EMBL/GenBank/DDBJ databases">
        <authorList>
            <person name="Li R."/>
            <person name="Bekaert M."/>
        </authorList>
    </citation>
    <scope>NUCLEOTIDE SEQUENCE</scope>
    <source>
        <strain evidence="12">Farmed</strain>
    </source>
</reference>
<proteinExistence type="inferred from homology"/>
<protein>
    <recommendedName>
        <fullName evidence="9">2-oxoisovalerate dehydrogenase subunit alpha</fullName>
        <ecNumber evidence="9">1.2.4.4</ecNumber>
    </recommendedName>
    <alternativeName>
        <fullName evidence="9">Branched-chain alpha-keto acid dehydrogenase E1 component alpha chain</fullName>
    </alternativeName>
</protein>
<dbReference type="GO" id="GO:0009083">
    <property type="term" value="P:branched-chain amino acid catabolic process"/>
    <property type="evidence" value="ECO:0007669"/>
    <property type="project" value="TreeGrafter"/>
</dbReference>
<feature type="transmembrane region" description="Helical" evidence="10">
    <location>
        <begin position="590"/>
        <end position="610"/>
    </location>
</feature>
<keyword evidence="5" id="KW-0809">Transit peptide</keyword>
<evidence type="ECO:0000256" key="8">
    <source>
        <dbReference type="ARBA" id="ARBA00023128"/>
    </source>
</evidence>
<dbReference type="Proteomes" id="UP000597762">
    <property type="component" value="Unassembled WGS sequence"/>
</dbReference>
<dbReference type="AlphaFoldDB" id="A0A812BE16"/>
<dbReference type="CDD" id="cd02000">
    <property type="entry name" value="TPP_E1_PDC_ADC_BCADC"/>
    <property type="match status" value="1"/>
</dbReference>
<evidence type="ECO:0000256" key="2">
    <source>
        <dbReference type="ARBA" id="ARBA00004305"/>
    </source>
</evidence>
<evidence type="ECO:0000256" key="5">
    <source>
        <dbReference type="ARBA" id="ARBA00022946"/>
    </source>
</evidence>
<keyword evidence="6" id="KW-0630">Potassium</keyword>
<keyword evidence="10" id="KW-0812">Transmembrane</keyword>
<evidence type="ECO:0000256" key="10">
    <source>
        <dbReference type="SAM" id="Phobius"/>
    </source>
</evidence>
<evidence type="ECO:0000259" key="11">
    <source>
        <dbReference type="Pfam" id="PF00676"/>
    </source>
</evidence>
<keyword evidence="10" id="KW-1133">Transmembrane helix</keyword>
<evidence type="ECO:0000313" key="12">
    <source>
        <dbReference type="EMBL" id="CAE1177987.1"/>
    </source>
</evidence>
<keyword evidence="4" id="KW-0479">Metal-binding</keyword>
<keyword evidence="9" id="KW-0786">Thiamine pyrophosphate</keyword>
<comment type="subcellular location">
    <subcellularLocation>
        <location evidence="2">Mitochondrion matrix</location>
    </subcellularLocation>
</comment>
<feature type="transmembrane region" description="Helical" evidence="10">
    <location>
        <begin position="455"/>
        <end position="474"/>
    </location>
</feature>
<keyword evidence="13" id="KW-1185">Reference proteome</keyword>
<dbReference type="InterPro" id="IPR029061">
    <property type="entry name" value="THDP-binding"/>
</dbReference>
<dbReference type="EMBL" id="CAHIKZ030000515">
    <property type="protein sequence ID" value="CAE1177987.1"/>
    <property type="molecule type" value="Genomic_DNA"/>
</dbReference>
<evidence type="ECO:0000313" key="13">
    <source>
        <dbReference type="Proteomes" id="UP000597762"/>
    </source>
</evidence>
<evidence type="ECO:0000256" key="7">
    <source>
        <dbReference type="ARBA" id="ARBA00023002"/>
    </source>
</evidence>
<dbReference type="PANTHER" id="PTHR43380:SF1">
    <property type="entry name" value="2-OXOISOVALERATE DEHYDROGENASE SUBUNIT ALPHA, MITOCHONDRIAL"/>
    <property type="match status" value="1"/>
</dbReference>
<feature type="transmembrane region" description="Helical" evidence="10">
    <location>
        <begin position="430"/>
        <end position="449"/>
    </location>
</feature>
<dbReference type="GO" id="GO:0046872">
    <property type="term" value="F:metal ion binding"/>
    <property type="evidence" value="ECO:0007669"/>
    <property type="project" value="UniProtKB-KW"/>
</dbReference>
<feature type="transmembrane region" description="Helical" evidence="10">
    <location>
        <begin position="486"/>
        <end position="509"/>
    </location>
</feature>
<keyword evidence="10" id="KW-0472">Membrane</keyword>
<evidence type="ECO:0000256" key="3">
    <source>
        <dbReference type="ARBA" id="ARBA00008646"/>
    </source>
</evidence>
<feature type="domain" description="Dehydrogenase E1 component" evidence="11">
    <location>
        <begin position="105"/>
        <end position="403"/>
    </location>
</feature>
<organism evidence="12 13">
    <name type="scientific">Acanthosepion pharaonis</name>
    <name type="common">Pharaoh cuttlefish</name>
    <name type="synonym">Sepia pharaonis</name>
    <dbReference type="NCBI Taxonomy" id="158019"/>
    <lineage>
        <taxon>Eukaryota</taxon>
        <taxon>Metazoa</taxon>
        <taxon>Spiralia</taxon>
        <taxon>Lophotrochozoa</taxon>
        <taxon>Mollusca</taxon>
        <taxon>Cephalopoda</taxon>
        <taxon>Coleoidea</taxon>
        <taxon>Decapodiformes</taxon>
        <taxon>Sepiida</taxon>
        <taxon>Sepiina</taxon>
        <taxon>Sepiidae</taxon>
        <taxon>Acanthosepion</taxon>
    </lineage>
</organism>
<evidence type="ECO:0000256" key="9">
    <source>
        <dbReference type="RuleBase" id="RU365014"/>
    </source>
</evidence>
<gene>
    <name evidence="12" type="ORF">SPHA_14958</name>
</gene>
<evidence type="ECO:0000256" key="4">
    <source>
        <dbReference type="ARBA" id="ARBA00022723"/>
    </source>
</evidence>
<name>A0A812BE16_ACAPH</name>